<proteinExistence type="predicted"/>
<gene>
    <name evidence="2" type="ORF">K435DRAFT_665135</name>
</gene>
<dbReference type="EMBL" id="ML179184">
    <property type="protein sequence ID" value="THU96110.1"/>
    <property type="molecule type" value="Genomic_DNA"/>
</dbReference>
<evidence type="ECO:0000313" key="3">
    <source>
        <dbReference type="Proteomes" id="UP000297245"/>
    </source>
</evidence>
<dbReference type="OrthoDB" id="3256058at2759"/>
<name>A0A4S8M2E2_DENBC</name>
<keyword evidence="1" id="KW-0472">Membrane</keyword>
<keyword evidence="3" id="KW-1185">Reference proteome</keyword>
<keyword evidence="1" id="KW-0812">Transmembrane</keyword>
<evidence type="ECO:0008006" key="4">
    <source>
        <dbReference type="Google" id="ProtNLM"/>
    </source>
</evidence>
<sequence length="605" mass="68413">DIMVPGWQKRSLITPCFACPQPGFNMEEEVVDEDEMKHLETLFLLADGHFGLQRKLKTDDPDDVALTEDMGLFPDRDQYERYSNTCPATTEKTTCAQLKAAQMQNKAKFSRCVTSGVVGITCAQHSVFQWGGMVDMKSGEKFGLTDYALAGVLMALILVSTVVLTYDIACQDHVNLIRRFTENLSDTQFAGMHLEDVVSGMTCLVPKLHLQGHIANCQYRYSLNFTKFMGRTCGEGIEGTWAEAKQAGGMTREMNAGHRIDTLNALQNDWNLMKMHKLGMSLSPSLVSDHTKTCEADSLFVKLDHAKQNGKSHVEAWLKLSTKPVWNGKDVGSVYRMKEEKGLFLGQGKVLQELLEGEINDNEALDIRSTAPISLFVNRGLKLQAQQRMVANLLQRPDQTPTETLEASRQQHSLRVAIDKWRVEQQQHCPSLMDLVVDQDFVNPESEKLYLPSDLTEEQRDVHGLQRLVDVEMRLRKGEANDAIHCLRSALRDQKTVVVAKNKPQNFDVGTQRNIRSLQIIQQSQDKVTKHKLKYITCRKAMIELGLPEGDSMYPKLRDEDLQNKNMLDFIELGEGSREDSWLWRTGGLGSMSVEEKTQYDFEGM</sequence>
<dbReference type="InterPro" id="IPR040521">
    <property type="entry name" value="KDZ"/>
</dbReference>
<feature type="non-terminal residue" evidence="2">
    <location>
        <position position="1"/>
    </location>
</feature>
<keyword evidence="1" id="KW-1133">Transmembrane helix</keyword>
<dbReference type="Proteomes" id="UP000297245">
    <property type="component" value="Unassembled WGS sequence"/>
</dbReference>
<organism evidence="2 3">
    <name type="scientific">Dendrothele bispora (strain CBS 962.96)</name>
    <dbReference type="NCBI Taxonomy" id="1314807"/>
    <lineage>
        <taxon>Eukaryota</taxon>
        <taxon>Fungi</taxon>
        <taxon>Dikarya</taxon>
        <taxon>Basidiomycota</taxon>
        <taxon>Agaricomycotina</taxon>
        <taxon>Agaricomycetes</taxon>
        <taxon>Agaricomycetidae</taxon>
        <taxon>Agaricales</taxon>
        <taxon>Agaricales incertae sedis</taxon>
        <taxon>Dendrothele</taxon>
    </lineage>
</organism>
<evidence type="ECO:0000256" key="1">
    <source>
        <dbReference type="SAM" id="Phobius"/>
    </source>
</evidence>
<feature type="transmembrane region" description="Helical" evidence="1">
    <location>
        <begin position="147"/>
        <end position="166"/>
    </location>
</feature>
<dbReference type="AlphaFoldDB" id="A0A4S8M2E2"/>
<accession>A0A4S8M2E2</accession>
<protein>
    <recommendedName>
        <fullName evidence="4">CxC2-like cysteine cluster KDZ transposase-associated domain-containing protein</fullName>
    </recommendedName>
</protein>
<reference evidence="2 3" key="1">
    <citation type="journal article" date="2019" name="Nat. Ecol. Evol.">
        <title>Megaphylogeny resolves global patterns of mushroom evolution.</title>
        <authorList>
            <person name="Varga T."/>
            <person name="Krizsan K."/>
            <person name="Foldi C."/>
            <person name="Dima B."/>
            <person name="Sanchez-Garcia M."/>
            <person name="Sanchez-Ramirez S."/>
            <person name="Szollosi G.J."/>
            <person name="Szarkandi J.G."/>
            <person name="Papp V."/>
            <person name="Albert L."/>
            <person name="Andreopoulos W."/>
            <person name="Angelini C."/>
            <person name="Antonin V."/>
            <person name="Barry K.W."/>
            <person name="Bougher N.L."/>
            <person name="Buchanan P."/>
            <person name="Buyck B."/>
            <person name="Bense V."/>
            <person name="Catcheside P."/>
            <person name="Chovatia M."/>
            <person name="Cooper J."/>
            <person name="Damon W."/>
            <person name="Desjardin D."/>
            <person name="Finy P."/>
            <person name="Geml J."/>
            <person name="Haridas S."/>
            <person name="Hughes K."/>
            <person name="Justo A."/>
            <person name="Karasinski D."/>
            <person name="Kautmanova I."/>
            <person name="Kiss B."/>
            <person name="Kocsube S."/>
            <person name="Kotiranta H."/>
            <person name="LaButti K.M."/>
            <person name="Lechner B.E."/>
            <person name="Liimatainen K."/>
            <person name="Lipzen A."/>
            <person name="Lukacs Z."/>
            <person name="Mihaltcheva S."/>
            <person name="Morgado L.N."/>
            <person name="Niskanen T."/>
            <person name="Noordeloos M.E."/>
            <person name="Ohm R.A."/>
            <person name="Ortiz-Santana B."/>
            <person name="Ovrebo C."/>
            <person name="Racz N."/>
            <person name="Riley R."/>
            <person name="Savchenko A."/>
            <person name="Shiryaev A."/>
            <person name="Soop K."/>
            <person name="Spirin V."/>
            <person name="Szebenyi C."/>
            <person name="Tomsovsky M."/>
            <person name="Tulloss R.E."/>
            <person name="Uehling J."/>
            <person name="Grigoriev I.V."/>
            <person name="Vagvolgyi C."/>
            <person name="Papp T."/>
            <person name="Martin F.M."/>
            <person name="Miettinen O."/>
            <person name="Hibbett D.S."/>
            <person name="Nagy L.G."/>
        </authorList>
    </citation>
    <scope>NUCLEOTIDE SEQUENCE [LARGE SCALE GENOMIC DNA]</scope>
    <source>
        <strain evidence="2 3">CBS 962.96</strain>
    </source>
</reference>
<evidence type="ECO:0000313" key="2">
    <source>
        <dbReference type="EMBL" id="THU96110.1"/>
    </source>
</evidence>
<dbReference type="Pfam" id="PF18758">
    <property type="entry name" value="KDZ"/>
    <property type="match status" value="1"/>
</dbReference>